<evidence type="ECO:0000313" key="2">
    <source>
        <dbReference type="EMBL" id="CAD2216668.1"/>
    </source>
</evidence>
<evidence type="ECO:0000313" key="3">
    <source>
        <dbReference type="Proteomes" id="UP000515908"/>
    </source>
</evidence>
<feature type="region of interest" description="Disordered" evidence="1">
    <location>
        <begin position="170"/>
        <end position="194"/>
    </location>
</feature>
<reference evidence="2 3" key="1">
    <citation type="submission" date="2020-08" db="EMBL/GenBank/DDBJ databases">
        <authorList>
            <person name="Newling K."/>
            <person name="Davey J."/>
            <person name="Forrester S."/>
        </authorList>
    </citation>
    <scope>NUCLEOTIDE SEQUENCE [LARGE SCALE GENOMIC DNA]</scope>
    <source>
        <strain evidence="3">Crithidia deanei Carvalho (ATCC PRA-265)</strain>
    </source>
</reference>
<gene>
    <name evidence="2" type="ORF">ADEAN_000413000</name>
</gene>
<feature type="compositionally biased region" description="Acidic residues" evidence="1">
    <location>
        <begin position="170"/>
        <end position="181"/>
    </location>
</feature>
<dbReference type="OrthoDB" id="266062at2759"/>
<sequence length="194" mass="22158">MHVILKTRPSTSPFFERYEEMDENERAYKIQKLLRQNELSSMQDRELDNASSLARVKHDIDQFLRSAQTTPATCVEVPVDHRSADGEEGTFIEMNIVAGVLEEKENLKRGEDNLLLPTEETKEELHRRRVEEAEAFMRLMTALDPQAAGGANKKLVEECASSGSSVVVMDADDLCDEDSSEDERKKPRRRIEEM</sequence>
<dbReference type="Proteomes" id="UP000515908">
    <property type="component" value="Chromosome 07"/>
</dbReference>
<evidence type="ECO:0000256" key="1">
    <source>
        <dbReference type="SAM" id="MobiDB-lite"/>
    </source>
</evidence>
<accession>A0A7G2CA66</accession>
<organism evidence="2 3">
    <name type="scientific">Angomonas deanei</name>
    <dbReference type="NCBI Taxonomy" id="59799"/>
    <lineage>
        <taxon>Eukaryota</taxon>
        <taxon>Discoba</taxon>
        <taxon>Euglenozoa</taxon>
        <taxon>Kinetoplastea</taxon>
        <taxon>Metakinetoplastina</taxon>
        <taxon>Trypanosomatida</taxon>
        <taxon>Trypanosomatidae</taxon>
        <taxon>Strigomonadinae</taxon>
        <taxon>Angomonas</taxon>
    </lineage>
</organism>
<dbReference type="VEuPathDB" id="TriTrypDB:ADEAN_000413000"/>
<dbReference type="EMBL" id="LR877151">
    <property type="protein sequence ID" value="CAD2216668.1"/>
    <property type="molecule type" value="Genomic_DNA"/>
</dbReference>
<name>A0A7G2CA66_9TRYP</name>
<proteinExistence type="predicted"/>
<dbReference type="AlphaFoldDB" id="A0A7G2CA66"/>
<feature type="compositionally biased region" description="Basic and acidic residues" evidence="1">
    <location>
        <begin position="182"/>
        <end position="194"/>
    </location>
</feature>
<keyword evidence="3" id="KW-1185">Reference proteome</keyword>
<protein>
    <submittedName>
        <fullName evidence="2">Uncharacterized protein</fullName>
    </submittedName>
</protein>